<feature type="domain" description="DUF6985" evidence="1">
    <location>
        <begin position="46"/>
        <end position="162"/>
    </location>
</feature>
<organism evidence="2 3">
    <name type="scientific">Vibrio stylophorae</name>
    <dbReference type="NCBI Taxonomy" id="659351"/>
    <lineage>
        <taxon>Bacteria</taxon>
        <taxon>Pseudomonadati</taxon>
        <taxon>Pseudomonadota</taxon>
        <taxon>Gammaproteobacteria</taxon>
        <taxon>Vibrionales</taxon>
        <taxon>Vibrionaceae</taxon>
        <taxon>Vibrio</taxon>
    </lineage>
</organism>
<gene>
    <name evidence="2" type="ORF">VST7929_00514</name>
</gene>
<comment type="caution">
    <text evidence="2">The sequence shown here is derived from an EMBL/GenBank/DDBJ whole genome shotgun (WGS) entry which is preliminary data.</text>
</comment>
<evidence type="ECO:0000313" key="2">
    <source>
        <dbReference type="EMBL" id="CAH0532673.1"/>
    </source>
</evidence>
<evidence type="ECO:0000259" key="1">
    <source>
        <dbReference type="Pfam" id="PF22481"/>
    </source>
</evidence>
<accession>A0ABN8DQB2</accession>
<evidence type="ECO:0000313" key="3">
    <source>
        <dbReference type="Proteomes" id="UP000838672"/>
    </source>
</evidence>
<reference evidence="2" key="1">
    <citation type="submission" date="2021-11" db="EMBL/GenBank/DDBJ databases">
        <authorList>
            <person name="Rodrigo-Torres L."/>
            <person name="Arahal R. D."/>
            <person name="Lucena T."/>
        </authorList>
    </citation>
    <scope>NUCLEOTIDE SEQUENCE</scope>
    <source>
        <strain evidence="2">CECT 7929</strain>
    </source>
</reference>
<sequence length="185" mass="21819">MNQNFCLNEERWQGQGYFPSWQALMHHLPQPQRQDAMLPMIYLADEGEQDRALNRQERDAIDWLLNHEAQLYRAVLSELWLEYHQLREYALTYLSDQQVAEQYPEYQDPSQLFHDIGIEAFYIHPLSFQGVPYLGVQCTCRWEPELGLGLCCYGTEVLSVGQSFEAFVRWQADDHLSQQMAEHCD</sequence>
<name>A0ABN8DQB2_9VIBR</name>
<dbReference type="EMBL" id="CAKLDI010000001">
    <property type="protein sequence ID" value="CAH0532673.1"/>
    <property type="molecule type" value="Genomic_DNA"/>
</dbReference>
<dbReference type="InterPro" id="IPR054254">
    <property type="entry name" value="DUF6985"/>
</dbReference>
<proteinExistence type="predicted"/>
<dbReference type="Proteomes" id="UP000838672">
    <property type="component" value="Unassembled WGS sequence"/>
</dbReference>
<protein>
    <recommendedName>
        <fullName evidence="1">DUF6985 domain-containing protein</fullName>
    </recommendedName>
</protein>
<keyword evidence="3" id="KW-1185">Reference proteome</keyword>
<dbReference type="Pfam" id="PF22481">
    <property type="entry name" value="DUF6985"/>
    <property type="match status" value="1"/>
</dbReference>
<dbReference type="RefSeq" id="WP_237464641.1">
    <property type="nucleotide sequence ID" value="NZ_CAKLDI010000001.1"/>
</dbReference>